<dbReference type="Proteomes" id="UP000663879">
    <property type="component" value="Unassembled WGS sequence"/>
</dbReference>
<name>A0A814NDP9_9BILA</name>
<keyword evidence="3" id="KW-1185">Reference proteome</keyword>
<dbReference type="OrthoDB" id="8052860at2759"/>
<organism evidence="2 3">
    <name type="scientific">Brachionus calyciflorus</name>
    <dbReference type="NCBI Taxonomy" id="104777"/>
    <lineage>
        <taxon>Eukaryota</taxon>
        <taxon>Metazoa</taxon>
        <taxon>Spiralia</taxon>
        <taxon>Gnathifera</taxon>
        <taxon>Rotifera</taxon>
        <taxon>Eurotatoria</taxon>
        <taxon>Monogononta</taxon>
        <taxon>Pseudotrocha</taxon>
        <taxon>Ploima</taxon>
        <taxon>Brachionidae</taxon>
        <taxon>Brachionus</taxon>
    </lineage>
</organism>
<dbReference type="EMBL" id="CAJNOC010007027">
    <property type="protein sequence ID" value="CAF1090611.1"/>
    <property type="molecule type" value="Genomic_DNA"/>
</dbReference>
<dbReference type="InterPro" id="IPR000477">
    <property type="entry name" value="RT_dom"/>
</dbReference>
<evidence type="ECO:0000313" key="2">
    <source>
        <dbReference type="EMBL" id="CAF1090611.1"/>
    </source>
</evidence>
<evidence type="ECO:0000313" key="3">
    <source>
        <dbReference type="Proteomes" id="UP000663879"/>
    </source>
</evidence>
<accession>A0A814NDP9</accession>
<dbReference type="PANTHER" id="PTHR24559:SF444">
    <property type="entry name" value="REVERSE TRANSCRIPTASE DOMAIN-CONTAINING PROTEIN"/>
    <property type="match status" value="1"/>
</dbReference>
<dbReference type="PANTHER" id="PTHR24559">
    <property type="entry name" value="TRANSPOSON TY3-I GAG-POL POLYPROTEIN"/>
    <property type="match status" value="1"/>
</dbReference>
<comment type="caution">
    <text evidence="2">The sequence shown here is derived from an EMBL/GenBank/DDBJ whole genome shotgun (WGS) entry which is preliminary data.</text>
</comment>
<dbReference type="Gene3D" id="3.30.70.270">
    <property type="match status" value="1"/>
</dbReference>
<dbReference type="InterPro" id="IPR043128">
    <property type="entry name" value="Rev_trsase/Diguanyl_cyclase"/>
</dbReference>
<dbReference type="SUPFAM" id="SSF56672">
    <property type="entry name" value="DNA/RNA polymerases"/>
    <property type="match status" value="1"/>
</dbReference>
<dbReference type="InterPro" id="IPR043502">
    <property type="entry name" value="DNA/RNA_pol_sf"/>
</dbReference>
<evidence type="ECO:0000259" key="1">
    <source>
        <dbReference type="Pfam" id="PF00078"/>
    </source>
</evidence>
<reference evidence="2" key="1">
    <citation type="submission" date="2021-02" db="EMBL/GenBank/DDBJ databases">
        <authorList>
            <person name="Nowell W R."/>
        </authorList>
    </citation>
    <scope>NUCLEOTIDE SEQUENCE</scope>
    <source>
        <strain evidence="2">Ploen Becks lab</strain>
    </source>
</reference>
<protein>
    <recommendedName>
        <fullName evidence="1">Reverse transcriptase domain-containing protein</fullName>
    </recommendedName>
</protein>
<dbReference type="AlphaFoldDB" id="A0A814NDP9"/>
<dbReference type="InterPro" id="IPR053134">
    <property type="entry name" value="RNA-dir_DNA_polymerase"/>
</dbReference>
<dbReference type="Pfam" id="PF00078">
    <property type="entry name" value="RVT_1"/>
    <property type="match status" value="1"/>
</dbReference>
<proteinExistence type="predicted"/>
<sequence length="84" mass="9807">MALSLTNACATFQRFMNKVLKEALNIFVCGYLDDMIIFSENKEEHIKHVLWAQTNDNDPKWISDFILEYGDKQPHVETNNQTND</sequence>
<feature type="domain" description="Reverse transcriptase" evidence="1">
    <location>
        <begin position="6"/>
        <end position="49"/>
    </location>
</feature>
<gene>
    <name evidence="2" type="ORF">OXX778_LOCUS20651</name>
</gene>